<feature type="region of interest" description="Disordered" evidence="1">
    <location>
        <begin position="241"/>
        <end position="264"/>
    </location>
</feature>
<keyword evidence="4" id="KW-1185">Reference proteome</keyword>
<protein>
    <submittedName>
        <fullName evidence="3">Uncharacterized protein</fullName>
    </submittedName>
</protein>
<feature type="compositionally biased region" description="Polar residues" evidence="1">
    <location>
        <begin position="131"/>
        <end position="154"/>
    </location>
</feature>
<organism evidence="3 4">
    <name type="scientific">Pomacea canaliculata</name>
    <name type="common">Golden apple snail</name>
    <dbReference type="NCBI Taxonomy" id="400727"/>
    <lineage>
        <taxon>Eukaryota</taxon>
        <taxon>Metazoa</taxon>
        <taxon>Spiralia</taxon>
        <taxon>Lophotrochozoa</taxon>
        <taxon>Mollusca</taxon>
        <taxon>Gastropoda</taxon>
        <taxon>Caenogastropoda</taxon>
        <taxon>Architaenioglossa</taxon>
        <taxon>Ampullarioidea</taxon>
        <taxon>Ampullariidae</taxon>
        <taxon>Pomacea</taxon>
    </lineage>
</organism>
<proteinExistence type="predicted"/>
<evidence type="ECO:0000313" key="3">
    <source>
        <dbReference type="EMBL" id="PVD37915.1"/>
    </source>
</evidence>
<evidence type="ECO:0000313" key="4">
    <source>
        <dbReference type="Proteomes" id="UP000245119"/>
    </source>
</evidence>
<sequence>MPCREDLVVCHDDCCDRETQFCNDREMRCQSCSDKQVLCGNSTMPPACDLFCYKLQQDSTAPPQCTDRDGTAQEFSPLMIAGMVSLGILVLMVLFLLYNFIFRRKLLTKIIKMWLSGKDDNKKCTPDDQEQTIPLTESVNDKQLGQGEAQTSQPIPRVSEQETSGPSGSSNGNADTSALGVRSTPDTPTQVKTCEFDNPVNHVSKVHPAQPYTASKVFPTSSETSPTACMNGFSNIIPAEDKASSPQLPTVGIKNPARSYMKDF</sequence>
<accession>A0A2T7PWW4</accession>
<evidence type="ECO:0000256" key="1">
    <source>
        <dbReference type="SAM" id="MobiDB-lite"/>
    </source>
</evidence>
<dbReference type="AlphaFoldDB" id="A0A2T7PWW4"/>
<keyword evidence="2" id="KW-0472">Membrane</keyword>
<keyword evidence="2" id="KW-0812">Transmembrane</keyword>
<feature type="transmembrane region" description="Helical" evidence="2">
    <location>
        <begin position="78"/>
        <end position="102"/>
    </location>
</feature>
<evidence type="ECO:0000256" key="2">
    <source>
        <dbReference type="SAM" id="Phobius"/>
    </source>
</evidence>
<feature type="region of interest" description="Disordered" evidence="1">
    <location>
        <begin position="121"/>
        <end position="188"/>
    </location>
</feature>
<comment type="caution">
    <text evidence="3">The sequence shown here is derived from an EMBL/GenBank/DDBJ whole genome shotgun (WGS) entry which is preliminary data.</text>
</comment>
<gene>
    <name evidence="3" type="ORF">C0Q70_00517</name>
</gene>
<reference evidence="3 4" key="1">
    <citation type="submission" date="2018-04" db="EMBL/GenBank/DDBJ databases">
        <title>The genome of golden apple snail Pomacea canaliculata provides insight into stress tolerance and invasive adaptation.</title>
        <authorList>
            <person name="Liu C."/>
            <person name="Liu B."/>
            <person name="Ren Y."/>
            <person name="Zhang Y."/>
            <person name="Wang H."/>
            <person name="Li S."/>
            <person name="Jiang F."/>
            <person name="Yin L."/>
            <person name="Zhang G."/>
            <person name="Qian W."/>
            <person name="Fan W."/>
        </authorList>
    </citation>
    <scope>NUCLEOTIDE SEQUENCE [LARGE SCALE GENOMIC DNA]</scope>
    <source>
        <strain evidence="3">SZHN2017</strain>
        <tissue evidence="3">Muscle</tissue>
    </source>
</reference>
<dbReference type="EMBL" id="PZQS01000001">
    <property type="protein sequence ID" value="PVD37915.1"/>
    <property type="molecule type" value="Genomic_DNA"/>
</dbReference>
<feature type="compositionally biased region" description="Polar residues" evidence="1">
    <location>
        <begin position="161"/>
        <end position="176"/>
    </location>
</feature>
<name>A0A2T7PWW4_POMCA</name>
<keyword evidence="2" id="KW-1133">Transmembrane helix</keyword>
<dbReference type="Proteomes" id="UP000245119">
    <property type="component" value="Linkage Group LG1"/>
</dbReference>